<dbReference type="EMBL" id="LQOJ01000039">
    <property type="protein sequence ID" value="ORV03184.1"/>
    <property type="molecule type" value="Genomic_DNA"/>
</dbReference>
<dbReference type="RefSeq" id="WP_085096087.1">
    <property type="nucleotide sequence ID" value="NZ_AP022603.1"/>
</dbReference>
<gene>
    <name evidence="1" type="ORF">AWC04_11160</name>
</gene>
<evidence type="ECO:0000313" key="2">
    <source>
        <dbReference type="Proteomes" id="UP000193484"/>
    </source>
</evidence>
<dbReference type="STRING" id="1793.AWC04_11160"/>
<dbReference type="Proteomes" id="UP000193484">
    <property type="component" value="Unassembled WGS sequence"/>
</dbReference>
<evidence type="ECO:0000313" key="1">
    <source>
        <dbReference type="EMBL" id="ORV03184.1"/>
    </source>
</evidence>
<accession>A0A1X1RCX5</accession>
<name>A0A1X1RCX5_MYCFA</name>
<dbReference type="OrthoDB" id="4628335at2"/>
<reference evidence="1 2" key="1">
    <citation type="submission" date="2016-01" db="EMBL/GenBank/DDBJ databases">
        <title>The new phylogeny of the genus Mycobacterium.</title>
        <authorList>
            <person name="Tarcisio F."/>
            <person name="Conor M."/>
            <person name="Antonella G."/>
            <person name="Elisabetta G."/>
            <person name="Giulia F.S."/>
            <person name="Sara T."/>
            <person name="Anna F."/>
            <person name="Clotilde B."/>
            <person name="Roberto B."/>
            <person name="Veronica D.S."/>
            <person name="Fabio R."/>
            <person name="Monica P."/>
            <person name="Olivier J."/>
            <person name="Enrico T."/>
            <person name="Nicola S."/>
        </authorList>
    </citation>
    <scope>NUCLEOTIDE SEQUENCE [LARGE SCALE GENOMIC DNA]</scope>
    <source>
        <strain evidence="1 2">DSM 44179</strain>
    </source>
</reference>
<dbReference type="AlphaFoldDB" id="A0A1X1RCX5"/>
<comment type="caution">
    <text evidence="1">The sequence shown here is derived from an EMBL/GenBank/DDBJ whole genome shotgun (WGS) entry which is preliminary data.</text>
</comment>
<sequence>MRTRLRWWQIALIAVAGVTALAGVAVIGLFAWGVLAGFGGTEDRGFQPMDRQDAATALERRGVTVPDGFEFADATGYLVFTGADSYWVRYGAPADFDATSAAVAAANPDFPPLRPVSCADEVVESFVENAGLNCTPTTRLAATTAHAGSSPLPATTAHGTPTDAESLLVVDTGQRVELLVFSNGH</sequence>
<organism evidence="1 2">
    <name type="scientific">Mycolicibacterium fallax</name>
    <name type="common">Mycobacterium fallax</name>
    <dbReference type="NCBI Taxonomy" id="1793"/>
    <lineage>
        <taxon>Bacteria</taxon>
        <taxon>Bacillati</taxon>
        <taxon>Actinomycetota</taxon>
        <taxon>Actinomycetes</taxon>
        <taxon>Mycobacteriales</taxon>
        <taxon>Mycobacteriaceae</taxon>
        <taxon>Mycolicibacterium</taxon>
    </lineage>
</organism>
<keyword evidence="2" id="KW-1185">Reference proteome</keyword>
<proteinExistence type="predicted"/>
<protein>
    <submittedName>
        <fullName evidence="1">Uncharacterized protein</fullName>
    </submittedName>
</protein>